<reference evidence="2 3" key="1">
    <citation type="journal article" date="2015" name="Stand. Genomic Sci.">
        <title>Genomic Encyclopedia of Bacterial and Archaeal Type Strains, Phase III: the genomes of soil and plant-associated and newly described type strains.</title>
        <authorList>
            <person name="Whitman W.B."/>
            <person name="Woyke T."/>
            <person name="Klenk H.P."/>
            <person name="Zhou Y."/>
            <person name="Lilburn T.G."/>
            <person name="Beck B.J."/>
            <person name="De Vos P."/>
            <person name="Vandamme P."/>
            <person name="Eisen J.A."/>
            <person name="Garrity G."/>
            <person name="Hugenholtz P."/>
            <person name="Kyrpides N.C."/>
        </authorList>
    </citation>
    <scope>NUCLEOTIDE SEQUENCE [LARGE SCALE GENOMIC DNA]</scope>
    <source>
        <strain evidence="2 3">CGMCC 1.5364</strain>
    </source>
</reference>
<protein>
    <submittedName>
        <fullName evidence="2">Uncharacterized protein</fullName>
    </submittedName>
</protein>
<name>A0A562NC25_9RHOB</name>
<evidence type="ECO:0000313" key="3">
    <source>
        <dbReference type="Proteomes" id="UP000316225"/>
    </source>
</evidence>
<keyword evidence="3" id="KW-1185">Reference proteome</keyword>
<keyword evidence="1" id="KW-0472">Membrane</keyword>
<evidence type="ECO:0000313" key="2">
    <source>
        <dbReference type="EMBL" id="TWI29451.1"/>
    </source>
</evidence>
<keyword evidence="1" id="KW-1133">Transmembrane helix</keyword>
<evidence type="ECO:0000256" key="1">
    <source>
        <dbReference type="SAM" id="Phobius"/>
    </source>
</evidence>
<proteinExistence type="predicted"/>
<dbReference type="AlphaFoldDB" id="A0A562NC25"/>
<accession>A0A562NC25</accession>
<sequence length="121" mass="12729">MVLISLFLVALTLIWATRFMASPAGRCALRWVLLPGPICLVMAWLLSLDCGAAIMIGGNGGNCGIVPALLAHAIYPVLGLGLLILSFVSLPIVVFGMLAEVIERWLEPPSGGSVKNECLGL</sequence>
<gene>
    <name evidence="2" type="ORF">IQ24_03661</name>
</gene>
<organism evidence="2 3">
    <name type="scientific">Paracoccus sulfuroxidans</name>
    <dbReference type="NCBI Taxonomy" id="384678"/>
    <lineage>
        <taxon>Bacteria</taxon>
        <taxon>Pseudomonadati</taxon>
        <taxon>Pseudomonadota</taxon>
        <taxon>Alphaproteobacteria</taxon>
        <taxon>Rhodobacterales</taxon>
        <taxon>Paracoccaceae</taxon>
        <taxon>Paracoccus</taxon>
    </lineage>
</organism>
<comment type="caution">
    <text evidence="2">The sequence shown here is derived from an EMBL/GenBank/DDBJ whole genome shotgun (WGS) entry which is preliminary data.</text>
</comment>
<feature type="transmembrane region" description="Helical" evidence="1">
    <location>
        <begin position="77"/>
        <end position="99"/>
    </location>
</feature>
<dbReference type="RefSeq" id="WP_145399717.1">
    <property type="nucleotide sequence ID" value="NZ_VLKU01000014.1"/>
</dbReference>
<dbReference type="EMBL" id="VLKU01000014">
    <property type="protein sequence ID" value="TWI29451.1"/>
    <property type="molecule type" value="Genomic_DNA"/>
</dbReference>
<keyword evidence="1" id="KW-0812">Transmembrane</keyword>
<dbReference type="Proteomes" id="UP000316225">
    <property type="component" value="Unassembled WGS sequence"/>
</dbReference>
<feature type="transmembrane region" description="Helical" evidence="1">
    <location>
        <begin position="31"/>
        <end position="56"/>
    </location>
</feature>